<evidence type="ECO:0000313" key="2">
    <source>
        <dbReference type="Proteomes" id="UP000001625"/>
    </source>
</evidence>
<dbReference type="HOGENOM" id="CLU_161196_0_1_4"/>
<evidence type="ECO:0008006" key="3">
    <source>
        <dbReference type="Google" id="ProtNLM"/>
    </source>
</evidence>
<dbReference type="eggNOG" id="COG3360">
    <property type="taxonomic scope" value="Bacteria"/>
</dbReference>
<dbReference type="KEGG" id="slt:Slit_2442"/>
<proteinExistence type="predicted"/>
<keyword evidence="2" id="KW-1185">Reference proteome</keyword>
<name>D5CMJ5_SIDLE</name>
<gene>
    <name evidence="1" type="ordered locus">Slit_2442</name>
</gene>
<organism evidence="1 2">
    <name type="scientific">Sideroxydans lithotrophicus (strain ES-1)</name>
    <dbReference type="NCBI Taxonomy" id="580332"/>
    <lineage>
        <taxon>Bacteria</taxon>
        <taxon>Pseudomonadati</taxon>
        <taxon>Pseudomonadota</taxon>
        <taxon>Betaproteobacteria</taxon>
        <taxon>Nitrosomonadales</taxon>
        <taxon>Gallionellaceae</taxon>
        <taxon>Sideroxydans</taxon>
    </lineage>
</organism>
<dbReference type="Proteomes" id="UP000001625">
    <property type="component" value="Chromosome"/>
</dbReference>
<sequence>MAKDSVYRITEIVGTSKKSWEDAASNAVKAASQTLRDLRVAEVIKLDMVVEGGKVAAYRAKVALSFKYDPKK</sequence>
<dbReference type="EMBL" id="CP001965">
    <property type="protein sequence ID" value="ADE12667.1"/>
    <property type="molecule type" value="Genomic_DNA"/>
</dbReference>
<dbReference type="RefSeq" id="WP_013030565.1">
    <property type="nucleotide sequence ID" value="NC_013959.1"/>
</dbReference>
<dbReference type="Gene3D" id="3.30.1660.10">
    <property type="entry name" value="Flavin-binding protein dodecin"/>
    <property type="match status" value="1"/>
</dbReference>
<protein>
    <recommendedName>
        <fullName evidence="3">Transporter</fullName>
    </recommendedName>
</protein>
<reference evidence="1 2" key="1">
    <citation type="submission" date="2010-03" db="EMBL/GenBank/DDBJ databases">
        <title>Complete sequence of Sideroxydans lithotrophicus ES-1.</title>
        <authorList>
            <consortium name="US DOE Joint Genome Institute"/>
            <person name="Lucas S."/>
            <person name="Copeland A."/>
            <person name="Lapidus A."/>
            <person name="Cheng J.-F."/>
            <person name="Bruce D."/>
            <person name="Goodwin L."/>
            <person name="Pitluck S."/>
            <person name="Munk A.C."/>
            <person name="Detter J.C."/>
            <person name="Han C."/>
            <person name="Tapia R."/>
            <person name="Larimer F."/>
            <person name="Land M."/>
            <person name="Hauser L."/>
            <person name="Kyrpides N."/>
            <person name="Ivanova N."/>
            <person name="Emerson D."/>
            <person name="Woyke T."/>
        </authorList>
    </citation>
    <scope>NUCLEOTIDE SEQUENCE [LARGE SCALE GENOMIC DNA]</scope>
    <source>
        <strain evidence="1 2">ES-1</strain>
    </source>
</reference>
<dbReference type="InterPro" id="IPR009923">
    <property type="entry name" value="Dodecin"/>
</dbReference>
<dbReference type="OrthoDB" id="9805889at2"/>
<dbReference type="PANTHER" id="PTHR39324">
    <property type="entry name" value="CALCIUM DODECIN"/>
    <property type="match status" value="1"/>
</dbReference>
<accession>D5CMJ5</accession>
<evidence type="ECO:0000313" key="1">
    <source>
        <dbReference type="EMBL" id="ADE12667.1"/>
    </source>
</evidence>
<dbReference type="Pfam" id="PF07311">
    <property type="entry name" value="Dodecin"/>
    <property type="match status" value="1"/>
</dbReference>
<dbReference type="PANTHER" id="PTHR39324:SF1">
    <property type="entry name" value="CALCIUM DODECIN"/>
    <property type="match status" value="1"/>
</dbReference>
<dbReference type="InterPro" id="IPR025543">
    <property type="entry name" value="Dodecin-like"/>
</dbReference>
<dbReference type="InterPro" id="IPR036694">
    <property type="entry name" value="Dodecin-like_sf"/>
</dbReference>
<dbReference type="SUPFAM" id="SSF89807">
    <property type="entry name" value="Dodecin-like"/>
    <property type="match status" value="1"/>
</dbReference>
<dbReference type="STRING" id="580332.Slit_2442"/>
<dbReference type="AlphaFoldDB" id="D5CMJ5"/>